<feature type="region of interest" description="Disordered" evidence="1">
    <location>
        <begin position="261"/>
        <end position="300"/>
    </location>
</feature>
<feature type="compositionally biased region" description="Basic and acidic residues" evidence="1">
    <location>
        <begin position="268"/>
        <end position="300"/>
    </location>
</feature>
<evidence type="ECO:0000313" key="3">
    <source>
        <dbReference type="Proteomes" id="UP001212841"/>
    </source>
</evidence>
<sequence length="317" mass="35992">MPEPVPPEPEFEMHDVMDSIEVVSEVEPVIEVEMVAEEVPVEEPPPEIPPDVPPEPVIIVEPSEEPSKEEDLTQNQIVPDFEPGYFFNEQVEPEPSSLAPGLSRPSTGFTLKDQPLPSPVAYVKVIKERPEPELYDATLMMKRWNKRQQHFLQQQQSNVLTALTHYSLTQTLQSHRLESQDVKSSLVARARILQKLGKLASEERKRQLLRSAERAPWRDAVWSAPAALQGGRLKCEAGCGTAPAGLHHLDCGEGVVDRGMGRPWTEATGRDRYRQRDRDRDRLPLVSRHSERSRMESRENILSHSSRLRRVRVNMAS</sequence>
<evidence type="ECO:0000313" key="2">
    <source>
        <dbReference type="EMBL" id="KAJ3056126.1"/>
    </source>
</evidence>
<evidence type="ECO:0000256" key="1">
    <source>
        <dbReference type="SAM" id="MobiDB-lite"/>
    </source>
</evidence>
<dbReference type="Proteomes" id="UP001212841">
    <property type="component" value="Unassembled WGS sequence"/>
</dbReference>
<protein>
    <submittedName>
        <fullName evidence="2">Uncharacterized protein</fullName>
    </submittedName>
</protein>
<comment type="caution">
    <text evidence="2">The sequence shown here is derived from an EMBL/GenBank/DDBJ whole genome shotgun (WGS) entry which is preliminary data.</text>
</comment>
<keyword evidence="3" id="KW-1185">Reference proteome</keyword>
<gene>
    <name evidence="2" type="ORF">HK097_008049</name>
</gene>
<dbReference type="AlphaFoldDB" id="A0AAD5SQ73"/>
<reference evidence="2" key="1">
    <citation type="submission" date="2020-05" db="EMBL/GenBank/DDBJ databases">
        <title>Phylogenomic resolution of chytrid fungi.</title>
        <authorList>
            <person name="Stajich J.E."/>
            <person name="Amses K."/>
            <person name="Simmons R."/>
            <person name="Seto K."/>
            <person name="Myers J."/>
            <person name="Bonds A."/>
            <person name="Quandt C.A."/>
            <person name="Barry K."/>
            <person name="Liu P."/>
            <person name="Grigoriev I."/>
            <person name="Longcore J.E."/>
            <person name="James T.Y."/>
        </authorList>
    </citation>
    <scope>NUCLEOTIDE SEQUENCE</scope>
    <source>
        <strain evidence="2">JEL0318</strain>
    </source>
</reference>
<accession>A0AAD5SQ73</accession>
<dbReference type="EMBL" id="JADGJD010000045">
    <property type="protein sequence ID" value="KAJ3056126.1"/>
    <property type="molecule type" value="Genomic_DNA"/>
</dbReference>
<proteinExistence type="predicted"/>
<organism evidence="2 3">
    <name type="scientific">Rhizophlyctis rosea</name>
    <dbReference type="NCBI Taxonomy" id="64517"/>
    <lineage>
        <taxon>Eukaryota</taxon>
        <taxon>Fungi</taxon>
        <taxon>Fungi incertae sedis</taxon>
        <taxon>Chytridiomycota</taxon>
        <taxon>Chytridiomycota incertae sedis</taxon>
        <taxon>Chytridiomycetes</taxon>
        <taxon>Rhizophlyctidales</taxon>
        <taxon>Rhizophlyctidaceae</taxon>
        <taxon>Rhizophlyctis</taxon>
    </lineage>
</organism>
<name>A0AAD5SQ73_9FUNG</name>